<dbReference type="RefSeq" id="WP_343803033.1">
    <property type="nucleotide sequence ID" value="NZ_BAAADJ010000063.1"/>
</dbReference>
<sequence length="165" mass="18755">MIKNSLYFFICICLLVFGLFGCGTSNNSEGNLSKEPKNTDESKQVDDFNVTIYVKNREKIIHVYATITYTGEEAEKDIYHGGSIFYFNVYQLDGDFEYFGAMDQPLLKTTLIQNVPHRVQFGEITNMNVKPGTYEFEAIADFSLDSDDVVGTKIEIPVSRVEEIE</sequence>
<name>A0ABP3GIN2_9BACI</name>
<dbReference type="EMBL" id="BAAADJ010000063">
    <property type="protein sequence ID" value="GAA0344810.1"/>
    <property type="molecule type" value="Genomic_DNA"/>
</dbReference>
<evidence type="ECO:0000313" key="1">
    <source>
        <dbReference type="EMBL" id="GAA0344810.1"/>
    </source>
</evidence>
<gene>
    <name evidence="1" type="ORF">GCM10008967_39040</name>
</gene>
<proteinExistence type="predicted"/>
<organism evidence="1 2">
    <name type="scientific">Bacillus carboniphilus</name>
    <dbReference type="NCBI Taxonomy" id="86663"/>
    <lineage>
        <taxon>Bacteria</taxon>
        <taxon>Bacillati</taxon>
        <taxon>Bacillota</taxon>
        <taxon>Bacilli</taxon>
        <taxon>Bacillales</taxon>
        <taxon>Bacillaceae</taxon>
        <taxon>Bacillus</taxon>
    </lineage>
</organism>
<dbReference type="Proteomes" id="UP001500782">
    <property type="component" value="Unassembled WGS sequence"/>
</dbReference>
<reference evidence="2" key="1">
    <citation type="journal article" date="2019" name="Int. J. Syst. Evol. Microbiol.">
        <title>The Global Catalogue of Microorganisms (GCM) 10K type strain sequencing project: providing services to taxonomists for standard genome sequencing and annotation.</title>
        <authorList>
            <consortium name="The Broad Institute Genomics Platform"/>
            <consortium name="The Broad Institute Genome Sequencing Center for Infectious Disease"/>
            <person name="Wu L."/>
            <person name="Ma J."/>
        </authorList>
    </citation>
    <scope>NUCLEOTIDE SEQUENCE [LARGE SCALE GENOMIC DNA]</scope>
    <source>
        <strain evidence="2">JCM 9731</strain>
    </source>
</reference>
<comment type="caution">
    <text evidence="1">The sequence shown here is derived from an EMBL/GenBank/DDBJ whole genome shotgun (WGS) entry which is preliminary data.</text>
</comment>
<protein>
    <recommendedName>
        <fullName evidence="3">Intracellular proteinase inhibitor BsuPI domain-containing protein</fullName>
    </recommendedName>
</protein>
<accession>A0ABP3GIN2</accession>
<dbReference type="PROSITE" id="PS51257">
    <property type="entry name" value="PROKAR_LIPOPROTEIN"/>
    <property type="match status" value="1"/>
</dbReference>
<keyword evidence="2" id="KW-1185">Reference proteome</keyword>
<evidence type="ECO:0000313" key="2">
    <source>
        <dbReference type="Proteomes" id="UP001500782"/>
    </source>
</evidence>
<evidence type="ECO:0008006" key="3">
    <source>
        <dbReference type="Google" id="ProtNLM"/>
    </source>
</evidence>